<dbReference type="Proteomes" id="UP000059542">
    <property type="component" value="Chromosome"/>
</dbReference>
<organism evidence="1 2">
    <name type="scientific">Hymenobacter sedentarius</name>
    <dbReference type="NCBI Taxonomy" id="1411621"/>
    <lineage>
        <taxon>Bacteria</taxon>
        <taxon>Pseudomonadati</taxon>
        <taxon>Bacteroidota</taxon>
        <taxon>Cytophagia</taxon>
        <taxon>Cytophagales</taxon>
        <taxon>Hymenobacteraceae</taxon>
        <taxon>Hymenobacter</taxon>
    </lineage>
</organism>
<dbReference type="EMBL" id="CP013909">
    <property type="protein sequence ID" value="ALW86864.1"/>
    <property type="molecule type" value="Genomic_DNA"/>
</dbReference>
<dbReference type="KEGG" id="hyg:AUC43_18350"/>
<dbReference type="STRING" id="1411621.AUC43_18350"/>
<evidence type="ECO:0000313" key="1">
    <source>
        <dbReference type="EMBL" id="ALW86864.1"/>
    </source>
</evidence>
<sequence length="82" mass="9090">MLQLPELRQELTPNSPDEAARLTELAQLVTATAPLADVRDLAPKVRKLFPEPAYLVGCGGSHIWLHRANEAGRLACILDRYQ</sequence>
<evidence type="ECO:0000313" key="2">
    <source>
        <dbReference type="Proteomes" id="UP000059542"/>
    </source>
</evidence>
<keyword evidence="2" id="KW-1185">Reference proteome</keyword>
<accession>A0A0U4ATT0</accession>
<protein>
    <submittedName>
        <fullName evidence="1">Uncharacterized protein</fullName>
    </submittedName>
</protein>
<name>A0A0U4ATT0_9BACT</name>
<dbReference type="OrthoDB" id="885803at2"/>
<proteinExistence type="predicted"/>
<gene>
    <name evidence="1" type="ORF">AUC43_18350</name>
</gene>
<reference evidence="1 2" key="1">
    <citation type="submission" date="2015-12" db="EMBL/GenBank/DDBJ databases">
        <authorList>
            <person name="Shamseldin A."/>
            <person name="Moawad H."/>
            <person name="Abd El-Rahim W.M."/>
            <person name="Sadowsky M.J."/>
        </authorList>
    </citation>
    <scope>NUCLEOTIDE SEQUENCE [LARGE SCALE GENOMIC DNA]</scope>
    <source>
        <strain evidence="1 2">DG5B</strain>
    </source>
</reference>
<dbReference type="RefSeq" id="WP_068197114.1">
    <property type="nucleotide sequence ID" value="NZ_CP013909.1"/>
</dbReference>
<dbReference type="AlphaFoldDB" id="A0A0U4ATT0"/>